<dbReference type="SUPFAM" id="SSF51197">
    <property type="entry name" value="Clavaminate synthase-like"/>
    <property type="match status" value="1"/>
</dbReference>
<keyword evidence="2" id="KW-1185">Reference proteome</keyword>
<dbReference type="Proteomes" id="UP001049176">
    <property type="component" value="Chromosome 9"/>
</dbReference>
<comment type="caution">
    <text evidence="1">The sequence shown here is derived from an EMBL/GenBank/DDBJ whole genome shotgun (WGS) entry which is preliminary data.</text>
</comment>
<dbReference type="OrthoDB" id="406156at2759"/>
<proteinExistence type="predicted"/>
<organism evidence="1 2">
    <name type="scientific">Marasmius oreades</name>
    <name type="common">fairy-ring Marasmius</name>
    <dbReference type="NCBI Taxonomy" id="181124"/>
    <lineage>
        <taxon>Eukaryota</taxon>
        <taxon>Fungi</taxon>
        <taxon>Dikarya</taxon>
        <taxon>Basidiomycota</taxon>
        <taxon>Agaricomycotina</taxon>
        <taxon>Agaricomycetes</taxon>
        <taxon>Agaricomycetidae</taxon>
        <taxon>Agaricales</taxon>
        <taxon>Marasmiineae</taxon>
        <taxon>Marasmiaceae</taxon>
        <taxon>Marasmius</taxon>
    </lineage>
</organism>
<gene>
    <name evidence="1" type="ORF">E1B28_013641</name>
</gene>
<dbReference type="RefSeq" id="XP_043004165.1">
    <property type="nucleotide sequence ID" value="XM_043158810.1"/>
</dbReference>
<name>A0A9P7UQ38_9AGAR</name>
<dbReference type="Gene3D" id="2.60.120.330">
    <property type="entry name" value="B-lactam Antibiotic, Isopenicillin N Synthase, Chain"/>
    <property type="match status" value="1"/>
</dbReference>
<sequence length="113" mass="12995">MSFLTKGYIKSSIHRVVRPPPDQAHLHRISLIYFSRPGNDIPMIPAPSPVLLRKGLIGKEDVNEEHETVTGYEYVRARAGYYNTRKTLKVDQKGQAEKPVFKVKHLTVQDYYV</sequence>
<protein>
    <submittedName>
        <fullName evidence="1">Uncharacterized protein</fullName>
    </submittedName>
</protein>
<evidence type="ECO:0000313" key="1">
    <source>
        <dbReference type="EMBL" id="KAG7087694.1"/>
    </source>
</evidence>
<dbReference type="KEGG" id="more:E1B28_013641"/>
<reference evidence="1" key="1">
    <citation type="journal article" date="2021" name="Genome Biol. Evol.">
        <title>The assembled and annotated genome of the fairy-ring fungus Marasmius oreades.</title>
        <authorList>
            <person name="Hiltunen M."/>
            <person name="Ament-Velasquez S.L."/>
            <person name="Johannesson H."/>
        </authorList>
    </citation>
    <scope>NUCLEOTIDE SEQUENCE</scope>
    <source>
        <strain evidence="1">03SP1</strain>
    </source>
</reference>
<dbReference type="InterPro" id="IPR027443">
    <property type="entry name" value="IPNS-like_sf"/>
</dbReference>
<dbReference type="GeneID" id="66082716"/>
<evidence type="ECO:0000313" key="2">
    <source>
        <dbReference type="Proteomes" id="UP001049176"/>
    </source>
</evidence>
<dbReference type="EMBL" id="CM032189">
    <property type="protein sequence ID" value="KAG7087694.1"/>
    <property type="molecule type" value="Genomic_DNA"/>
</dbReference>
<dbReference type="AlphaFoldDB" id="A0A9P7UQ38"/>
<accession>A0A9P7UQ38</accession>